<evidence type="ECO:0000256" key="1">
    <source>
        <dbReference type="ARBA" id="ARBA00004193"/>
    </source>
</evidence>
<evidence type="ECO:0000256" key="5">
    <source>
        <dbReference type="ARBA" id="ARBA00023136"/>
    </source>
</evidence>
<dbReference type="InterPro" id="IPR028082">
    <property type="entry name" value="Peripla_BP_I"/>
</dbReference>
<evidence type="ECO:0000256" key="2">
    <source>
        <dbReference type="ARBA" id="ARBA00008610"/>
    </source>
</evidence>
<gene>
    <name evidence="9" type="ORF">BON30_07145</name>
</gene>
<keyword evidence="4 7" id="KW-0732">Signal</keyword>
<dbReference type="InterPro" id="IPR050957">
    <property type="entry name" value="BMP_lipoprotein"/>
</dbReference>
<dbReference type="Gene3D" id="3.40.50.2300">
    <property type="match status" value="2"/>
</dbReference>
<reference evidence="9 10" key="2">
    <citation type="submission" date="2016-12" db="EMBL/GenBank/DDBJ databases">
        <title>Draft Genome Sequence of Cystobacter ferrugineus Strain Cbfe23.</title>
        <authorList>
            <person name="Akbar S."/>
            <person name="Dowd S.E."/>
            <person name="Stevens D.C."/>
        </authorList>
    </citation>
    <scope>NUCLEOTIDE SEQUENCE [LARGE SCALE GENOMIC DNA]</scope>
    <source>
        <strain evidence="9 10">Cbfe23</strain>
    </source>
</reference>
<evidence type="ECO:0000313" key="9">
    <source>
        <dbReference type="EMBL" id="OJH40713.1"/>
    </source>
</evidence>
<organism evidence="9 10">
    <name type="scientific">Cystobacter ferrugineus</name>
    <dbReference type="NCBI Taxonomy" id="83449"/>
    <lineage>
        <taxon>Bacteria</taxon>
        <taxon>Pseudomonadati</taxon>
        <taxon>Myxococcota</taxon>
        <taxon>Myxococcia</taxon>
        <taxon>Myxococcales</taxon>
        <taxon>Cystobacterineae</taxon>
        <taxon>Archangiaceae</taxon>
        <taxon>Cystobacter</taxon>
    </lineage>
</organism>
<evidence type="ECO:0000313" key="10">
    <source>
        <dbReference type="Proteomes" id="UP000182229"/>
    </source>
</evidence>
<comment type="similarity">
    <text evidence="2">Belongs to the BMP lipoprotein family.</text>
</comment>
<reference evidence="10" key="1">
    <citation type="submission" date="2016-11" db="EMBL/GenBank/DDBJ databases">
        <authorList>
            <person name="Shukria A."/>
            <person name="Stevens D.C."/>
        </authorList>
    </citation>
    <scope>NUCLEOTIDE SEQUENCE [LARGE SCALE GENOMIC DNA]</scope>
    <source>
        <strain evidence="10">Cbfe23</strain>
    </source>
</reference>
<dbReference type="PANTHER" id="PTHR34296:SF2">
    <property type="entry name" value="ABC TRANSPORTER GUANOSINE-BINDING PROTEIN NUPN"/>
    <property type="match status" value="1"/>
</dbReference>
<evidence type="ECO:0000259" key="8">
    <source>
        <dbReference type="Pfam" id="PF02608"/>
    </source>
</evidence>
<evidence type="ECO:0000256" key="7">
    <source>
        <dbReference type="SAM" id="SignalP"/>
    </source>
</evidence>
<accession>A0A1L9BEP4</accession>
<dbReference type="OrthoDB" id="9784230at2"/>
<protein>
    <submittedName>
        <fullName evidence="9">BMP family ABC transporter substrate-binding protein</fullName>
    </submittedName>
</protein>
<dbReference type="SUPFAM" id="SSF53822">
    <property type="entry name" value="Periplasmic binding protein-like I"/>
    <property type="match status" value="1"/>
</dbReference>
<dbReference type="GO" id="GO:0005886">
    <property type="term" value="C:plasma membrane"/>
    <property type="evidence" value="ECO:0007669"/>
    <property type="project" value="UniProtKB-SubCell"/>
</dbReference>
<dbReference type="RefSeq" id="WP_071897156.1">
    <property type="nucleotide sequence ID" value="NZ_MPIN01000002.1"/>
</dbReference>
<dbReference type="CDD" id="cd06354">
    <property type="entry name" value="PBP1_PrnA-like"/>
    <property type="match status" value="1"/>
</dbReference>
<dbReference type="STRING" id="83449.BON30_07145"/>
<comment type="subcellular location">
    <subcellularLocation>
        <location evidence="1">Cell membrane</location>
        <topology evidence="1">Lipid-anchor</topology>
    </subcellularLocation>
</comment>
<feature type="chain" id="PRO_5012024495" evidence="7">
    <location>
        <begin position="18"/>
        <end position="403"/>
    </location>
</feature>
<feature type="domain" description="ABC transporter substrate-binding protein PnrA-like" evidence="8">
    <location>
        <begin position="54"/>
        <end position="391"/>
    </location>
</feature>
<keyword evidence="6" id="KW-0449">Lipoprotein</keyword>
<evidence type="ECO:0000256" key="6">
    <source>
        <dbReference type="ARBA" id="ARBA00023288"/>
    </source>
</evidence>
<dbReference type="PROSITE" id="PS51257">
    <property type="entry name" value="PROKAR_LIPOPROTEIN"/>
    <property type="match status" value="1"/>
</dbReference>
<proteinExistence type="inferred from homology"/>
<keyword evidence="10" id="KW-1185">Reference proteome</keyword>
<dbReference type="PANTHER" id="PTHR34296">
    <property type="entry name" value="TRANSCRIPTIONAL ACTIVATOR PROTEIN MED"/>
    <property type="match status" value="1"/>
</dbReference>
<evidence type="ECO:0000256" key="3">
    <source>
        <dbReference type="ARBA" id="ARBA00022475"/>
    </source>
</evidence>
<dbReference type="Proteomes" id="UP000182229">
    <property type="component" value="Unassembled WGS sequence"/>
</dbReference>
<dbReference type="AlphaFoldDB" id="A0A1L9BEP4"/>
<evidence type="ECO:0000256" key="4">
    <source>
        <dbReference type="ARBA" id="ARBA00022729"/>
    </source>
</evidence>
<dbReference type="InterPro" id="IPR003760">
    <property type="entry name" value="PnrA-like"/>
</dbReference>
<name>A0A1L9BEP4_9BACT</name>
<keyword evidence="3" id="KW-1003">Cell membrane</keyword>
<dbReference type="EMBL" id="MPIN01000002">
    <property type="protein sequence ID" value="OJH40713.1"/>
    <property type="molecule type" value="Genomic_DNA"/>
</dbReference>
<keyword evidence="5" id="KW-0472">Membrane</keyword>
<sequence length="403" mass="42448">MRPSLSTLLLASSLLLACKSAKEEPAPAVAPPTAASAPAAVKPAPKTTRVGLVLSLGGRGDQSFNDSALRGLEEWAAGVKYEGGGYKDLTPEERQASLQGSLGQDLARRDSPVEPLGITPVVLQSRVAEDYEPNLQLLADQGVPLSLAVGFQLENAVETAAKRDPEMHFLLVDSPLLSAQGEPYTLPNVRTVVFREEEGCYLVGALAGLATKTNKVGFVGGMEIPLVKRYEAGFRAGVAATNPKATVVANYTGSFTHFALGKQVGQDLLTKGMDVIFAAAGVDGLGAIQAVKEARDEGKVVYVLGVDSDPSHLAPKAVLSAVIKRVDLVVYEAVRDQVRGQFRGGTQTLGLKEGGIAYAPVRLDFPGKDEALRTLESLKAKIIAGEIQVPTHPSQLPASKPRP</sequence>
<feature type="signal peptide" evidence="7">
    <location>
        <begin position="1"/>
        <end position="17"/>
    </location>
</feature>
<dbReference type="Pfam" id="PF02608">
    <property type="entry name" value="Bmp"/>
    <property type="match status" value="1"/>
</dbReference>
<comment type="caution">
    <text evidence="9">The sequence shown here is derived from an EMBL/GenBank/DDBJ whole genome shotgun (WGS) entry which is preliminary data.</text>
</comment>